<dbReference type="EMBL" id="JAPRAT010000009">
    <property type="protein sequence ID" value="MCZ0702862.1"/>
    <property type="molecule type" value="Genomic_DNA"/>
</dbReference>
<accession>A0A9J6RBX7</accession>
<reference evidence="1" key="1">
    <citation type="submission" date="2022-11" db="EMBL/GenBank/DDBJ databases">
        <title>WGS of Natronobacillus azotifigens 24KS-1, an anaerobic diazotrophic haloalkaliphile from soda-rich habitats.</title>
        <authorList>
            <person name="Sorokin D.Y."/>
            <person name="Merkel A.Y."/>
        </authorList>
    </citation>
    <scope>NUCLEOTIDE SEQUENCE</scope>
    <source>
        <strain evidence="1">24KS-1</strain>
    </source>
</reference>
<comment type="caution">
    <text evidence="1">The sequence shown here is derived from an EMBL/GenBank/DDBJ whole genome shotgun (WGS) entry which is preliminary data.</text>
</comment>
<evidence type="ECO:0000313" key="2">
    <source>
        <dbReference type="Proteomes" id="UP001084197"/>
    </source>
</evidence>
<dbReference type="SUPFAM" id="SSF54768">
    <property type="entry name" value="dsRNA-binding domain-like"/>
    <property type="match status" value="1"/>
</dbReference>
<name>A0A9J6RBX7_9BACI</name>
<keyword evidence="2" id="KW-1185">Reference proteome</keyword>
<dbReference type="AlphaFoldDB" id="A0A9J6RBX7"/>
<proteinExistence type="predicted"/>
<gene>
    <name evidence="1" type="ORF">OWO01_06525</name>
</gene>
<dbReference type="RefSeq" id="WP_268779631.1">
    <property type="nucleotide sequence ID" value="NZ_JAPRAT010000009.1"/>
</dbReference>
<organism evidence="1 2">
    <name type="scientific">Natronobacillus azotifigens</name>
    <dbReference type="NCBI Taxonomy" id="472978"/>
    <lineage>
        <taxon>Bacteria</taxon>
        <taxon>Bacillati</taxon>
        <taxon>Bacillota</taxon>
        <taxon>Bacilli</taxon>
        <taxon>Bacillales</taxon>
        <taxon>Bacillaceae</taxon>
        <taxon>Natronobacillus</taxon>
    </lineage>
</organism>
<sequence>MIGCFIFSAKEHALHSEVMGNLNDKFTLLDIVHQLDWLTVYVKIESKVPVWQFVLELELQDMITAYGFGEEKRQAKKDALRVLRKRLEYIDIG</sequence>
<evidence type="ECO:0000313" key="1">
    <source>
        <dbReference type="EMBL" id="MCZ0702862.1"/>
    </source>
</evidence>
<dbReference type="Proteomes" id="UP001084197">
    <property type="component" value="Unassembled WGS sequence"/>
</dbReference>
<protein>
    <submittedName>
        <fullName evidence="1">Uncharacterized protein</fullName>
    </submittedName>
</protein>